<dbReference type="GO" id="GO:0016491">
    <property type="term" value="F:oxidoreductase activity"/>
    <property type="evidence" value="ECO:0007669"/>
    <property type="project" value="InterPro"/>
</dbReference>
<dbReference type="SUPFAM" id="SSF51735">
    <property type="entry name" value="NAD(P)-binding Rossmann-fold domains"/>
    <property type="match status" value="1"/>
</dbReference>
<dbReference type="AlphaFoldDB" id="A0A917R849"/>
<comment type="caution">
    <text evidence="2">The sequence shown here is derived from an EMBL/GenBank/DDBJ whole genome shotgun (WGS) entry which is preliminary data.</text>
</comment>
<dbReference type="Pfam" id="PF08240">
    <property type="entry name" value="ADH_N"/>
    <property type="match status" value="1"/>
</dbReference>
<feature type="domain" description="Enoyl reductase (ER)" evidence="1">
    <location>
        <begin position="10"/>
        <end position="313"/>
    </location>
</feature>
<dbReference type="InterPro" id="IPR013154">
    <property type="entry name" value="ADH-like_N"/>
</dbReference>
<protein>
    <submittedName>
        <fullName evidence="2">NADPH:quinone reductase</fullName>
    </submittedName>
</protein>
<gene>
    <name evidence="2" type="ORF">GCM10010094_63580</name>
</gene>
<evidence type="ECO:0000313" key="3">
    <source>
        <dbReference type="Proteomes" id="UP000637788"/>
    </source>
</evidence>
<dbReference type="Gene3D" id="3.90.180.10">
    <property type="entry name" value="Medium-chain alcohol dehydrogenases, catalytic domain"/>
    <property type="match status" value="1"/>
</dbReference>
<evidence type="ECO:0000259" key="1">
    <source>
        <dbReference type="SMART" id="SM00829"/>
    </source>
</evidence>
<dbReference type="Gene3D" id="3.40.50.720">
    <property type="entry name" value="NAD(P)-binding Rossmann-like Domain"/>
    <property type="match status" value="1"/>
</dbReference>
<organism evidence="2 3">
    <name type="scientific">Streptomyces flaveus</name>
    <dbReference type="NCBI Taxonomy" id="66370"/>
    <lineage>
        <taxon>Bacteria</taxon>
        <taxon>Bacillati</taxon>
        <taxon>Actinomycetota</taxon>
        <taxon>Actinomycetes</taxon>
        <taxon>Kitasatosporales</taxon>
        <taxon>Streptomycetaceae</taxon>
        <taxon>Streptomyces</taxon>
        <taxon>Streptomyces aurantiacus group</taxon>
    </lineage>
</organism>
<keyword evidence="3" id="KW-1185">Reference proteome</keyword>
<dbReference type="InterPro" id="IPR036291">
    <property type="entry name" value="NAD(P)-bd_dom_sf"/>
</dbReference>
<dbReference type="Pfam" id="PF13602">
    <property type="entry name" value="ADH_zinc_N_2"/>
    <property type="match status" value="1"/>
</dbReference>
<dbReference type="InterPro" id="IPR011032">
    <property type="entry name" value="GroES-like_sf"/>
</dbReference>
<dbReference type="SMART" id="SM00829">
    <property type="entry name" value="PKS_ER"/>
    <property type="match status" value="1"/>
</dbReference>
<dbReference type="Proteomes" id="UP000637788">
    <property type="component" value="Unassembled WGS sequence"/>
</dbReference>
<name>A0A917R849_9ACTN</name>
<dbReference type="InterPro" id="IPR052733">
    <property type="entry name" value="Chloroplast_QOR"/>
</dbReference>
<accession>A0A917R849</accession>
<reference evidence="2" key="1">
    <citation type="journal article" date="2014" name="Int. J. Syst. Evol. Microbiol.">
        <title>Complete genome sequence of Corynebacterium casei LMG S-19264T (=DSM 44701T), isolated from a smear-ripened cheese.</title>
        <authorList>
            <consortium name="US DOE Joint Genome Institute (JGI-PGF)"/>
            <person name="Walter F."/>
            <person name="Albersmeier A."/>
            <person name="Kalinowski J."/>
            <person name="Ruckert C."/>
        </authorList>
    </citation>
    <scope>NUCLEOTIDE SEQUENCE</scope>
    <source>
        <strain evidence="2">JCM 3035</strain>
    </source>
</reference>
<sequence length="316" mass="32522">MKAVVITGFGAEPQLIDLPVPQPGPGELLVRLHAAALNPFDWKVADGALKNVVEHAFPLVMGSDGAGVVESVGDGVTHFRPGDTVYGQFMNVQHGRGSYAEYALAREDGTIARTPGDLPFPVAAALPTASATAYQAIEAARLDTGHVILVNGASGGVGQSAIQFAAHEGARVVATATADIAGRLRDLGAHETIDFTLAPTAEQVLAAHPEGIDAVLDLITQPGQDTDALTGLLRPGGTFISTNHAVDPDALAAREIHGVNLSNNPSRAELEALADLAAAGKLRITVDAEIPLADAPAAVSRARSGPSRGKTVFLTR</sequence>
<proteinExistence type="predicted"/>
<dbReference type="InterPro" id="IPR020843">
    <property type="entry name" value="ER"/>
</dbReference>
<dbReference type="EMBL" id="BMPQ01000020">
    <property type="protein sequence ID" value="GGK94066.1"/>
    <property type="molecule type" value="Genomic_DNA"/>
</dbReference>
<dbReference type="PANTHER" id="PTHR44013:SF1">
    <property type="entry name" value="ZINC-TYPE ALCOHOL DEHYDROGENASE-LIKE PROTEIN C16A3.02C"/>
    <property type="match status" value="1"/>
</dbReference>
<dbReference type="PANTHER" id="PTHR44013">
    <property type="entry name" value="ZINC-TYPE ALCOHOL DEHYDROGENASE-LIKE PROTEIN C16A3.02C"/>
    <property type="match status" value="1"/>
</dbReference>
<dbReference type="RefSeq" id="WP_189325246.1">
    <property type="nucleotide sequence ID" value="NZ_BMPQ01000020.1"/>
</dbReference>
<dbReference type="CDD" id="cd05289">
    <property type="entry name" value="MDR_like_2"/>
    <property type="match status" value="1"/>
</dbReference>
<evidence type="ECO:0000313" key="2">
    <source>
        <dbReference type="EMBL" id="GGK94066.1"/>
    </source>
</evidence>
<dbReference type="SUPFAM" id="SSF50129">
    <property type="entry name" value="GroES-like"/>
    <property type="match status" value="1"/>
</dbReference>
<reference evidence="2" key="2">
    <citation type="submission" date="2020-09" db="EMBL/GenBank/DDBJ databases">
        <authorList>
            <person name="Sun Q."/>
            <person name="Ohkuma M."/>
        </authorList>
    </citation>
    <scope>NUCLEOTIDE SEQUENCE</scope>
    <source>
        <strain evidence="2">JCM 3035</strain>
    </source>
</reference>